<protein>
    <recommendedName>
        <fullName evidence="3">Matrixin family metalloprotease</fullName>
    </recommendedName>
</protein>
<evidence type="ECO:0000313" key="2">
    <source>
        <dbReference type="Proteomes" id="UP001589605"/>
    </source>
</evidence>
<evidence type="ECO:0000313" key="1">
    <source>
        <dbReference type="EMBL" id="MFB9054000.1"/>
    </source>
</evidence>
<name>A0ABV5F3I0_9FLAO</name>
<comment type="caution">
    <text evidence="1">The sequence shown here is derived from an EMBL/GenBank/DDBJ whole genome shotgun (WGS) entry which is preliminary data.</text>
</comment>
<reference evidence="1 2" key="1">
    <citation type="submission" date="2024-09" db="EMBL/GenBank/DDBJ databases">
        <authorList>
            <person name="Sun Q."/>
            <person name="Mori K."/>
        </authorList>
    </citation>
    <scope>NUCLEOTIDE SEQUENCE [LARGE SCALE GENOMIC DNA]</scope>
    <source>
        <strain evidence="1 2">CECT 8286</strain>
    </source>
</reference>
<dbReference type="RefSeq" id="WP_382383381.1">
    <property type="nucleotide sequence ID" value="NZ_JBHMEZ010000012.1"/>
</dbReference>
<dbReference type="Proteomes" id="UP001589605">
    <property type="component" value="Unassembled WGS sequence"/>
</dbReference>
<sequence>MRTKIVIKNLYKFKKAWQIGKARRVSALMNQVINSNEFKNEVLEWKFSDRRYRHSSNEDYQEISDNNKILEILMKGYEQNSNEGEDYTWVLNIKLGRLLRQVGRREGDLIITQNWFFKKPDNEIEIAAHWFHEYSHILGFHHDYDSTERRPDSVPYALGTIVKKVLENSNIM</sequence>
<organism evidence="1 2">
    <name type="scientific">Formosa undariae</name>
    <dbReference type="NCBI Taxonomy" id="1325436"/>
    <lineage>
        <taxon>Bacteria</taxon>
        <taxon>Pseudomonadati</taxon>
        <taxon>Bacteroidota</taxon>
        <taxon>Flavobacteriia</taxon>
        <taxon>Flavobacteriales</taxon>
        <taxon>Flavobacteriaceae</taxon>
        <taxon>Formosa</taxon>
    </lineage>
</organism>
<accession>A0ABV5F3I0</accession>
<dbReference type="EMBL" id="JBHMEZ010000012">
    <property type="protein sequence ID" value="MFB9054000.1"/>
    <property type="molecule type" value="Genomic_DNA"/>
</dbReference>
<evidence type="ECO:0008006" key="3">
    <source>
        <dbReference type="Google" id="ProtNLM"/>
    </source>
</evidence>
<keyword evidence="2" id="KW-1185">Reference proteome</keyword>
<dbReference type="SUPFAM" id="SSF55486">
    <property type="entry name" value="Metalloproteases ('zincins'), catalytic domain"/>
    <property type="match status" value="1"/>
</dbReference>
<proteinExistence type="predicted"/>
<gene>
    <name evidence="1" type="ORF">ACFFVB_13010</name>
</gene>